<dbReference type="InterPro" id="IPR031166">
    <property type="entry name" value="G_ENGA"/>
</dbReference>
<reference evidence="6" key="1">
    <citation type="submission" date="2018-05" db="EMBL/GenBank/DDBJ databases">
        <authorList>
            <person name="Lanie J.A."/>
            <person name="Ng W.-L."/>
            <person name="Kazmierczak K.M."/>
            <person name="Andrzejewski T.M."/>
            <person name="Davidsen T.M."/>
            <person name="Wayne K.J."/>
            <person name="Tettelin H."/>
            <person name="Glass J.I."/>
            <person name="Rusch D."/>
            <person name="Podicherti R."/>
            <person name="Tsui H.-C.T."/>
            <person name="Winkler M.E."/>
        </authorList>
    </citation>
    <scope>NUCLEOTIDE SEQUENCE</scope>
</reference>
<evidence type="ECO:0000256" key="4">
    <source>
        <dbReference type="ARBA" id="ARBA00023134"/>
    </source>
</evidence>
<dbReference type="InterPro" id="IPR005225">
    <property type="entry name" value="Small_GTP-bd"/>
</dbReference>
<evidence type="ECO:0000256" key="2">
    <source>
        <dbReference type="ARBA" id="ARBA00022737"/>
    </source>
</evidence>
<dbReference type="PANTHER" id="PTHR43834:SF6">
    <property type="entry name" value="GTPASE DER"/>
    <property type="match status" value="1"/>
</dbReference>
<dbReference type="CDD" id="cd01894">
    <property type="entry name" value="EngA1"/>
    <property type="match status" value="1"/>
</dbReference>
<keyword evidence="4" id="KW-0342">GTP-binding</keyword>
<dbReference type="PANTHER" id="PTHR43834">
    <property type="entry name" value="GTPASE DER"/>
    <property type="match status" value="1"/>
</dbReference>
<dbReference type="GO" id="GO:0043022">
    <property type="term" value="F:ribosome binding"/>
    <property type="evidence" value="ECO:0007669"/>
    <property type="project" value="TreeGrafter"/>
</dbReference>
<accession>A0A382PTR7</accession>
<dbReference type="Gene3D" id="3.40.50.300">
    <property type="entry name" value="P-loop containing nucleotide triphosphate hydrolases"/>
    <property type="match status" value="2"/>
</dbReference>
<feature type="non-terminal residue" evidence="6">
    <location>
        <position position="206"/>
    </location>
</feature>
<evidence type="ECO:0000256" key="1">
    <source>
        <dbReference type="ARBA" id="ARBA00022517"/>
    </source>
</evidence>
<dbReference type="SUPFAM" id="SSF52540">
    <property type="entry name" value="P-loop containing nucleoside triphosphate hydrolases"/>
    <property type="match status" value="2"/>
</dbReference>
<keyword evidence="1" id="KW-0690">Ribosome biogenesis</keyword>
<dbReference type="InterPro" id="IPR027417">
    <property type="entry name" value="P-loop_NTPase"/>
</dbReference>
<keyword evidence="2" id="KW-0677">Repeat</keyword>
<protein>
    <recommendedName>
        <fullName evidence="5">EngA-type G domain-containing protein</fullName>
    </recommendedName>
</protein>
<dbReference type="GO" id="GO:0042254">
    <property type="term" value="P:ribosome biogenesis"/>
    <property type="evidence" value="ECO:0007669"/>
    <property type="project" value="UniProtKB-KW"/>
</dbReference>
<dbReference type="FunFam" id="3.40.50.300:FF:000057">
    <property type="entry name" value="GTPase Der"/>
    <property type="match status" value="1"/>
</dbReference>
<name>A0A382PTR7_9ZZZZ</name>
<dbReference type="InterPro" id="IPR006073">
    <property type="entry name" value="GTP-bd"/>
</dbReference>
<feature type="non-terminal residue" evidence="6">
    <location>
        <position position="1"/>
    </location>
</feature>
<dbReference type="Pfam" id="PF01926">
    <property type="entry name" value="MMR_HSR1"/>
    <property type="match status" value="2"/>
</dbReference>
<evidence type="ECO:0000259" key="5">
    <source>
        <dbReference type="PROSITE" id="PS51712"/>
    </source>
</evidence>
<dbReference type="GO" id="GO:0005525">
    <property type="term" value="F:GTP binding"/>
    <property type="evidence" value="ECO:0007669"/>
    <property type="project" value="UniProtKB-KW"/>
</dbReference>
<evidence type="ECO:0000256" key="3">
    <source>
        <dbReference type="ARBA" id="ARBA00022741"/>
    </source>
</evidence>
<proteinExistence type="predicted"/>
<dbReference type="EMBL" id="UINC01109728">
    <property type="protein sequence ID" value="SVC76739.1"/>
    <property type="molecule type" value="Genomic_DNA"/>
</dbReference>
<dbReference type="NCBIfam" id="TIGR00231">
    <property type="entry name" value="small_GTP"/>
    <property type="match status" value="1"/>
</dbReference>
<dbReference type="PROSITE" id="PS51712">
    <property type="entry name" value="G_ENGA"/>
    <property type="match status" value="1"/>
</dbReference>
<dbReference type="AlphaFoldDB" id="A0A382PTR7"/>
<gene>
    <name evidence="6" type="ORF">METZ01_LOCUS329593</name>
</gene>
<organism evidence="6">
    <name type="scientific">marine metagenome</name>
    <dbReference type="NCBI Taxonomy" id="408172"/>
    <lineage>
        <taxon>unclassified sequences</taxon>
        <taxon>metagenomes</taxon>
        <taxon>ecological metagenomes</taxon>
    </lineage>
</organism>
<evidence type="ECO:0000313" key="6">
    <source>
        <dbReference type="EMBL" id="SVC76739.1"/>
    </source>
</evidence>
<dbReference type="PRINTS" id="PR00326">
    <property type="entry name" value="GTP1OBG"/>
</dbReference>
<keyword evidence="3" id="KW-0547">Nucleotide-binding</keyword>
<sequence length="206" mass="21801">MPVALPVVALVGRPNVGKSSLFNRIVGVRRAIIADQPGTTRDRSYETIDWGGKTFLLVDTAGLTTRGMDELAEAAEEQARAAVTEAELLLVVTDVLSGLTALDEAVAAIVRRSDKPSLLVVNKCDTGERGQQSPDFYRLGLGDPHSVSAQHGTGIADVLDEVVTLLPSIEGAVEHANSPPRVAIVGRPNVGKSSLLNWFAGQDRAL</sequence>
<feature type="domain" description="EngA-type G" evidence="5">
    <location>
        <begin position="6"/>
        <end position="170"/>
    </location>
</feature>